<evidence type="ECO:0000256" key="1">
    <source>
        <dbReference type="ARBA" id="ARBA00038357"/>
    </source>
</evidence>
<dbReference type="GO" id="GO:0020037">
    <property type="term" value="F:heme binding"/>
    <property type="evidence" value="ECO:0007669"/>
    <property type="project" value="UniProtKB-ARBA"/>
</dbReference>
<dbReference type="Proteomes" id="UP000235388">
    <property type="component" value="Unassembled WGS sequence"/>
</dbReference>
<proteinExistence type="inferred from homology"/>
<dbReference type="InterPro" id="IPR036400">
    <property type="entry name" value="Cyt_B5-like_heme/steroid_sf"/>
</dbReference>
<sequence>MMPTPESPSPTERAIPKVLFKGKMVSGKKSNSPFFVHQRHKQSHSSRPTNDPKQPSAQNWHHPLLVKSLALFGNGFRYAFFVLIGSILLSRMITEHWMWGYNGKWARLSYYFPGPQETFTMEELSTYDGVKNQSKPLLLAINGVVYNVNANPAMYGPGGSYHHFAGKDASRAFVTGCFKTGLTFDVRGLSQKQQKSLEYWANFFENSPKYFRVGTVILPDLDKSGTPIPKDCDPKTEGGAL</sequence>
<reference evidence="7 8" key="1">
    <citation type="submission" date="2017-11" db="EMBL/GenBank/DDBJ databases">
        <title>De novo assembly and phasing of dikaryotic genomes from two isolates of Puccinia coronata f. sp. avenae, the causal agent of oat crown rust.</title>
        <authorList>
            <person name="Miller M.E."/>
            <person name="Zhang Y."/>
            <person name="Omidvar V."/>
            <person name="Sperschneider J."/>
            <person name="Schwessinger B."/>
            <person name="Raley C."/>
            <person name="Palmer J.M."/>
            <person name="Garnica D."/>
            <person name="Upadhyaya N."/>
            <person name="Rathjen J."/>
            <person name="Taylor J.M."/>
            <person name="Park R.F."/>
            <person name="Dodds P.N."/>
            <person name="Hirsch C.D."/>
            <person name="Kianian S.F."/>
            <person name="Figueroa M."/>
        </authorList>
    </citation>
    <scope>NUCLEOTIDE SEQUENCE [LARGE SCALE GENOMIC DNA]</scope>
    <source>
        <strain evidence="6">12NC29</strain>
        <strain evidence="4">12SD80</strain>
    </source>
</reference>
<dbReference type="FunFam" id="3.10.120.10:FF:000003">
    <property type="entry name" value="membrane-associated progesterone receptor component 1"/>
    <property type="match status" value="1"/>
</dbReference>
<dbReference type="EMBL" id="PGCJ01000191">
    <property type="protein sequence ID" value="PLW39703.1"/>
    <property type="molecule type" value="Genomic_DNA"/>
</dbReference>
<name>A0A2N5UPK7_9BASI</name>
<evidence type="ECO:0000313" key="5">
    <source>
        <dbReference type="EMBL" id="PLW36449.1"/>
    </source>
</evidence>
<dbReference type="Pfam" id="PF00173">
    <property type="entry name" value="Cyt-b5"/>
    <property type="match status" value="1"/>
</dbReference>
<evidence type="ECO:0000256" key="2">
    <source>
        <dbReference type="SAM" id="MobiDB-lite"/>
    </source>
</evidence>
<evidence type="ECO:0000313" key="8">
    <source>
        <dbReference type="Proteomes" id="UP000235392"/>
    </source>
</evidence>
<dbReference type="SMART" id="SM01117">
    <property type="entry name" value="Cyt-b5"/>
    <property type="match status" value="1"/>
</dbReference>
<protein>
    <recommendedName>
        <fullName evidence="3">Cytochrome b5 heme-binding domain-containing protein</fullName>
    </recommendedName>
</protein>
<comment type="similarity">
    <text evidence="1">Belongs to the cytochrome b5 family. MAPR subfamily.</text>
</comment>
<dbReference type="PANTHER" id="PTHR10281">
    <property type="entry name" value="MEMBRANE-ASSOCIATED PROGESTERONE RECEPTOR COMPONENT-RELATED"/>
    <property type="match status" value="1"/>
</dbReference>
<feature type="domain" description="Cytochrome b5 heme-binding" evidence="3">
    <location>
        <begin position="119"/>
        <end position="217"/>
    </location>
</feature>
<dbReference type="GO" id="GO:0016020">
    <property type="term" value="C:membrane"/>
    <property type="evidence" value="ECO:0007669"/>
    <property type="project" value="TreeGrafter"/>
</dbReference>
<dbReference type="Gene3D" id="3.10.120.10">
    <property type="entry name" value="Cytochrome b5-like heme/steroid binding domain"/>
    <property type="match status" value="1"/>
</dbReference>
<dbReference type="PANTHER" id="PTHR10281:SF76">
    <property type="entry name" value="CALCUTTA CUP-RELATED"/>
    <property type="match status" value="1"/>
</dbReference>
<comment type="caution">
    <text evidence="6">The sequence shown here is derived from an EMBL/GenBank/DDBJ whole genome shotgun (WGS) entry which is preliminary data.</text>
</comment>
<evidence type="ECO:0000259" key="3">
    <source>
        <dbReference type="SMART" id="SM01117"/>
    </source>
</evidence>
<organism evidence="6 7">
    <name type="scientific">Puccinia coronata f. sp. avenae</name>
    <dbReference type="NCBI Taxonomy" id="200324"/>
    <lineage>
        <taxon>Eukaryota</taxon>
        <taxon>Fungi</taxon>
        <taxon>Dikarya</taxon>
        <taxon>Basidiomycota</taxon>
        <taxon>Pucciniomycotina</taxon>
        <taxon>Pucciniomycetes</taxon>
        <taxon>Pucciniales</taxon>
        <taxon>Pucciniaceae</taxon>
        <taxon>Puccinia</taxon>
    </lineage>
</organism>
<evidence type="ECO:0000313" key="6">
    <source>
        <dbReference type="EMBL" id="PLW39703.1"/>
    </source>
</evidence>
<dbReference type="SUPFAM" id="SSF55856">
    <property type="entry name" value="Cytochrome b5-like heme/steroid binding domain"/>
    <property type="match status" value="1"/>
</dbReference>
<keyword evidence="7" id="KW-1185">Reference proteome</keyword>
<dbReference type="EMBL" id="PGCI01001008">
    <property type="protein sequence ID" value="PLW09435.1"/>
    <property type="molecule type" value="Genomic_DNA"/>
</dbReference>
<dbReference type="OrthoDB" id="10257697at2759"/>
<dbReference type="AlphaFoldDB" id="A0A2N5UPK7"/>
<feature type="region of interest" description="Disordered" evidence="2">
    <location>
        <begin position="25"/>
        <end position="58"/>
    </location>
</feature>
<evidence type="ECO:0000313" key="7">
    <source>
        <dbReference type="Proteomes" id="UP000235388"/>
    </source>
</evidence>
<accession>A0A2N5UPK7</accession>
<dbReference type="InterPro" id="IPR001199">
    <property type="entry name" value="Cyt_B5-like_heme/steroid-bd"/>
</dbReference>
<gene>
    <name evidence="6" type="ORF">PCANC_15879</name>
    <name evidence="5" type="ORF">PCASD_11217</name>
    <name evidence="4" type="ORF">PCASD_21022</name>
</gene>
<dbReference type="InterPro" id="IPR050577">
    <property type="entry name" value="MAPR/NEUFC/NENF-like"/>
</dbReference>
<dbReference type="Proteomes" id="UP000235392">
    <property type="component" value="Unassembled WGS sequence"/>
</dbReference>
<feature type="compositionally biased region" description="Polar residues" evidence="2">
    <location>
        <begin position="45"/>
        <end position="58"/>
    </location>
</feature>
<dbReference type="EMBL" id="PGCI01000159">
    <property type="protein sequence ID" value="PLW36449.1"/>
    <property type="molecule type" value="Genomic_DNA"/>
</dbReference>
<dbReference type="GO" id="GO:0012505">
    <property type="term" value="C:endomembrane system"/>
    <property type="evidence" value="ECO:0007669"/>
    <property type="project" value="TreeGrafter"/>
</dbReference>
<evidence type="ECO:0000313" key="4">
    <source>
        <dbReference type="EMBL" id="PLW09435.1"/>
    </source>
</evidence>